<dbReference type="EMBL" id="JAJTJA010000008">
    <property type="protein sequence ID" value="KAH8695541.1"/>
    <property type="molecule type" value="Genomic_DNA"/>
</dbReference>
<reference evidence="3" key="1">
    <citation type="submission" date="2021-12" db="EMBL/GenBank/DDBJ databases">
        <title>Convergent genome expansion in fungi linked to evolution of root-endophyte symbiosis.</title>
        <authorList>
            <consortium name="DOE Joint Genome Institute"/>
            <person name="Ke Y.-H."/>
            <person name="Bonito G."/>
            <person name="Liao H.-L."/>
            <person name="Looney B."/>
            <person name="Rojas-Flechas A."/>
            <person name="Nash J."/>
            <person name="Hameed K."/>
            <person name="Schadt C."/>
            <person name="Martin F."/>
            <person name="Crous P.W."/>
            <person name="Miettinen O."/>
            <person name="Magnuson J.K."/>
            <person name="Labbe J."/>
            <person name="Jacobson D."/>
            <person name="Doktycz M.J."/>
            <person name="Veneault-Fourrey C."/>
            <person name="Kuo A."/>
            <person name="Mondo S."/>
            <person name="Calhoun S."/>
            <person name="Riley R."/>
            <person name="Ohm R."/>
            <person name="LaButti K."/>
            <person name="Andreopoulos B."/>
            <person name="Pangilinan J."/>
            <person name="Nolan M."/>
            <person name="Tritt A."/>
            <person name="Clum A."/>
            <person name="Lipzen A."/>
            <person name="Daum C."/>
            <person name="Barry K."/>
            <person name="Grigoriev I.V."/>
            <person name="Vilgalys R."/>
        </authorList>
    </citation>
    <scope>NUCLEOTIDE SEQUENCE</scope>
    <source>
        <strain evidence="3">PMI_201</strain>
    </source>
</reference>
<dbReference type="Proteomes" id="UP001201262">
    <property type="component" value="Unassembled WGS sequence"/>
</dbReference>
<dbReference type="PANTHER" id="PTHR42109">
    <property type="entry name" value="UNPLACED GENOMIC SCAFFOLD UM_SCAF_CONTIG_1.265, WHOLE GENOME SHOTGUN SEQUENCE"/>
    <property type="match status" value="1"/>
</dbReference>
<feature type="transmembrane region" description="Helical" evidence="1">
    <location>
        <begin position="68"/>
        <end position="92"/>
    </location>
</feature>
<dbReference type="Pfam" id="PF24800">
    <property type="entry name" value="DUF7702"/>
    <property type="match status" value="1"/>
</dbReference>
<dbReference type="RefSeq" id="XP_046070683.1">
    <property type="nucleotide sequence ID" value="XM_046222193.1"/>
</dbReference>
<feature type="transmembrane region" description="Helical" evidence="1">
    <location>
        <begin position="43"/>
        <end position="62"/>
    </location>
</feature>
<dbReference type="AlphaFoldDB" id="A0AAD4KRS5"/>
<evidence type="ECO:0000256" key="1">
    <source>
        <dbReference type="SAM" id="Phobius"/>
    </source>
</evidence>
<proteinExistence type="predicted"/>
<accession>A0AAD4KRS5</accession>
<keyword evidence="4" id="KW-1185">Reference proteome</keyword>
<feature type="domain" description="DUF7702" evidence="2">
    <location>
        <begin position="4"/>
        <end position="196"/>
    </location>
</feature>
<sequence length="197" mass="21996">MGTVTYHKGIATLWLVIFPFILIAATFGWKWTRWKAGGKIWRYAIILCLLRVAGSIFSLLSINNDSEHIAIAEAVCGLIGIAPLSLAYVGLLRQIDREEIMPPRPMALVPFACLIGLILAIKGVSDSSFSHYTLNKLVKAAMGVFLTVFVIIIFHSDWLFYELSFLRNFQKKLFIAIALSSPFYTARLIYAATGDFS</sequence>
<keyword evidence="1" id="KW-1133">Transmembrane helix</keyword>
<evidence type="ECO:0000313" key="3">
    <source>
        <dbReference type="EMBL" id="KAH8695541.1"/>
    </source>
</evidence>
<comment type="caution">
    <text evidence="3">The sequence shown here is derived from an EMBL/GenBank/DDBJ whole genome shotgun (WGS) entry which is preliminary data.</text>
</comment>
<dbReference type="GeneID" id="70252480"/>
<keyword evidence="1" id="KW-0812">Transmembrane</keyword>
<protein>
    <recommendedName>
        <fullName evidence="2">DUF7702 domain-containing protein</fullName>
    </recommendedName>
</protein>
<dbReference type="PANTHER" id="PTHR42109:SF2">
    <property type="entry name" value="INTEGRAL MEMBRANE PROTEIN"/>
    <property type="match status" value="1"/>
</dbReference>
<organism evidence="3 4">
    <name type="scientific">Talaromyces proteolyticus</name>
    <dbReference type="NCBI Taxonomy" id="1131652"/>
    <lineage>
        <taxon>Eukaryota</taxon>
        <taxon>Fungi</taxon>
        <taxon>Dikarya</taxon>
        <taxon>Ascomycota</taxon>
        <taxon>Pezizomycotina</taxon>
        <taxon>Eurotiomycetes</taxon>
        <taxon>Eurotiomycetidae</taxon>
        <taxon>Eurotiales</taxon>
        <taxon>Trichocomaceae</taxon>
        <taxon>Talaromyces</taxon>
        <taxon>Talaromyces sect. Bacilispori</taxon>
    </lineage>
</organism>
<name>A0AAD4KRS5_9EURO</name>
<evidence type="ECO:0000313" key="4">
    <source>
        <dbReference type="Proteomes" id="UP001201262"/>
    </source>
</evidence>
<feature type="transmembrane region" description="Helical" evidence="1">
    <location>
        <begin position="173"/>
        <end position="192"/>
    </location>
</feature>
<feature type="transmembrane region" description="Helical" evidence="1">
    <location>
        <begin position="12"/>
        <end position="31"/>
    </location>
</feature>
<gene>
    <name evidence="3" type="ORF">BGW36DRAFT_463112</name>
</gene>
<keyword evidence="1" id="KW-0472">Membrane</keyword>
<evidence type="ECO:0000259" key="2">
    <source>
        <dbReference type="Pfam" id="PF24800"/>
    </source>
</evidence>
<dbReference type="InterPro" id="IPR056119">
    <property type="entry name" value="DUF7702"/>
</dbReference>
<feature type="transmembrane region" description="Helical" evidence="1">
    <location>
        <begin position="104"/>
        <end position="121"/>
    </location>
</feature>
<feature type="transmembrane region" description="Helical" evidence="1">
    <location>
        <begin position="141"/>
        <end position="161"/>
    </location>
</feature>